<dbReference type="InterPro" id="IPR051604">
    <property type="entry name" value="Ergot_Alk_Oxidoreductase"/>
</dbReference>
<feature type="domain" description="NAD(P)-binding" evidence="1">
    <location>
        <begin position="7"/>
        <end position="171"/>
    </location>
</feature>
<dbReference type="AlphaFoldDB" id="A0A8J7GF37"/>
<evidence type="ECO:0000313" key="2">
    <source>
        <dbReference type="EMBL" id="MBG6137619.1"/>
    </source>
</evidence>
<evidence type="ECO:0000259" key="1">
    <source>
        <dbReference type="Pfam" id="PF13460"/>
    </source>
</evidence>
<gene>
    <name evidence="2" type="ORF">IW245_003813</name>
</gene>
<dbReference type="Pfam" id="PF13460">
    <property type="entry name" value="NAD_binding_10"/>
    <property type="match status" value="1"/>
</dbReference>
<proteinExistence type="predicted"/>
<keyword evidence="3" id="KW-1185">Reference proteome</keyword>
<accession>A0A8J7GF37</accession>
<dbReference type="InterPro" id="IPR036291">
    <property type="entry name" value="NAD(P)-bd_dom_sf"/>
</dbReference>
<dbReference type="PANTHER" id="PTHR43162">
    <property type="match status" value="1"/>
</dbReference>
<evidence type="ECO:0000313" key="3">
    <source>
        <dbReference type="Proteomes" id="UP000622552"/>
    </source>
</evidence>
<protein>
    <submittedName>
        <fullName evidence="2">Uncharacterized protein YbjT (DUF2867 family)</fullName>
    </submittedName>
</protein>
<dbReference type="PANTHER" id="PTHR43162:SF1">
    <property type="entry name" value="PRESTALK A DIFFERENTIATION PROTEIN A"/>
    <property type="match status" value="1"/>
</dbReference>
<dbReference type="RefSeq" id="WP_197004467.1">
    <property type="nucleotide sequence ID" value="NZ_BONS01000024.1"/>
</dbReference>
<dbReference type="Gene3D" id="3.40.50.720">
    <property type="entry name" value="NAD(P)-binding Rossmann-like Domain"/>
    <property type="match status" value="1"/>
</dbReference>
<comment type="caution">
    <text evidence="2">The sequence shown here is derived from an EMBL/GenBank/DDBJ whole genome shotgun (WGS) entry which is preliminary data.</text>
</comment>
<dbReference type="InterPro" id="IPR016040">
    <property type="entry name" value="NAD(P)-bd_dom"/>
</dbReference>
<sequence>MTTLITGARGKVGRAVLDRLRAADHPTRAASKNPAELTVPAVELDLTRPTAAALDGIRQVFLYPEPDGIADLVTAAESAGVEHIVLLSSSSVLGPDADTDPLARPSLLVERALADSPITTTVLRPDAFASNALGWAYHLRSGHPIRLAFPDAGIAPIHPDDVADLAVAALTGDALTGRAVTLTGGESVSFRAQLDILAELLGREIPVERITRAEAEEQFAQHMPPAMAAALHDLWEPVDGHAATLGDTTETLLGRPARTFAQWAAENLDAFRPQG</sequence>
<dbReference type="Proteomes" id="UP000622552">
    <property type="component" value="Unassembled WGS sequence"/>
</dbReference>
<dbReference type="EMBL" id="JADOUF010000001">
    <property type="protein sequence ID" value="MBG6137619.1"/>
    <property type="molecule type" value="Genomic_DNA"/>
</dbReference>
<dbReference type="SUPFAM" id="SSF51735">
    <property type="entry name" value="NAD(P)-binding Rossmann-fold domains"/>
    <property type="match status" value="1"/>
</dbReference>
<reference evidence="2" key="1">
    <citation type="submission" date="2020-11" db="EMBL/GenBank/DDBJ databases">
        <title>Sequencing the genomes of 1000 actinobacteria strains.</title>
        <authorList>
            <person name="Klenk H.-P."/>
        </authorList>
    </citation>
    <scope>NUCLEOTIDE SEQUENCE</scope>
    <source>
        <strain evidence="2">DSM 45356</strain>
    </source>
</reference>
<name>A0A8J7GF37_9ACTN</name>
<organism evidence="2 3">
    <name type="scientific">Longispora fulva</name>
    <dbReference type="NCBI Taxonomy" id="619741"/>
    <lineage>
        <taxon>Bacteria</taxon>
        <taxon>Bacillati</taxon>
        <taxon>Actinomycetota</taxon>
        <taxon>Actinomycetes</taxon>
        <taxon>Micromonosporales</taxon>
        <taxon>Micromonosporaceae</taxon>
        <taxon>Longispora</taxon>
    </lineage>
</organism>